<evidence type="ECO:0000256" key="2">
    <source>
        <dbReference type="ARBA" id="ARBA00023125"/>
    </source>
</evidence>
<dbReference type="InterPro" id="IPR011075">
    <property type="entry name" value="TetR_C"/>
</dbReference>
<dbReference type="SUPFAM" id="SSF46689">
    <property type="entry name" value="Homeodomain-like"/>
    <property type="match status" value="1"/>
</dbReference>
<dbReference type="GO" id="GO:0003700">
    <property type="term" value="F:DNA-binding transcription factor activity"/>
    <property type="evidence" value="ECO:0007669"/>
    <property type="project" value="TreeGrafter"/>
</dbReference>
<evidence type="ECO:0000256" key="4">
    <source>
        <dbReference type="PROSITE-ProRule" id="PRU00335"/>
    </source>
</evidence>
<keyword evidence="2 4" id="KW-0238">DNA-binding</keyword>
<keyword evidence="3" id="KW-0804">Transcription</keyword>
<dbReference type="InterPro" id="IPR001647">
    <property type="entry name" value="HTH_TetR"/>
</dbReference>
<reference evidence="6 7" key="1">
    <citation type="submission" date="2020-08" db="EMBL/GenBank/DDBJ databases">
        <title>Sequencing the genomes of 1000 actinobacteria strains.</title>
        <authorList>
            <person name="Klenk H.-P."/>
        </authorList>
    </citation>
    <scope>NUCLEOTIDE SEQUENCE [LARGE SCALE GENOMIC DNA]</scope>
    <source>
        <strain evidence="6 7">DSM 45809</strain>
    </source>
</reference>
<keyword evidence="7" id="KW-1185">Reference proteome</keyword>
<evidence type="ECO:0000313" key="6">
    <source>
        <dbReference type="EMBL" id="MBB4742077.1"/>
    </source>
</evidence>
<dbReference type="Gene3D" id="1.10.10.60">
    <property type="entry name" value="Homeodomain-like"/>
    <property type="match status" value="1"/>
</dbReference>
<dbReference type="PANTHER" id="PTHR30055:SF148">
    <property type="entry name" value="TETR-FAMILY TRANSCRIPTIONAL REGULATOR"/>
    <property type="match status" value="1"/>
</dbReference>
<dbReference type="Gene3D" id="1.10.357.10">
    <property type="entry name" value="Tetracycline Repressor, domain 2"/>
    <property type="match status" value="1"/>
</dbReference>
<evidence type="ECO:0000313" key="7">
    <source>
        <dbReference type="Proteomes" id="UP000546162"/>
    </source>
</evidence>
<dbReference type="InterPro" id="IPR050109">
    <property type="entry name" value="HTH-type_TetR-like_transc_reg"/>
</dbReference>
<evidence type="ECO:0000256" key="3">
    <source>
        <dbReference type="ARBA" id="ARBA00023163"/>
    </source>
</evidence>
<comment type="caution">
    <text evidence="6">The sequence shown here is derived from an EMBL/GenBank/DDBJ whole genome shotgun (WGS) entry which is preliminary data.</text>
</comment>
<dbReference type="RefSeq" id="WP_221502042.1">
    <property type="nucleotide sequence ID" value="NZ_BAABFG010000005.1"/>
</dbReference>
<evidence type="ECO:0000256" key="1">
    <source>
        <dbReference type="ARBA" id="ARBA00023015"/>
    </source>
</evidence>
<dbReference type="PROSITE" id="PS50977">
    <property type="entry name" value="HTH_TETR_2"/>
    <property type="match status" value="1"/>
</dbReference>
<dbReference type="Proteomes" id="UP000546162">
    <property type="component" value="Unassembled WGS sequence"/>
</dbReference>
<protein>
    <submittedName>
        <fullName evidence="6">AcrR family transcriptional regulator</fullName>
    </submittedName>
</protein>
<organism evidence="6 7">
    <name type="scientific">Actinoplanes octamycinicus</name>
    <dbReference type="NCBI Taxonomy" id="135948"/>
    <lineage>
        <taxon>Bacteria</taxon>
        <taxon>Bacillati</taxon>
        <taxon>Actinomycetota</taxon>
        <taxon>Actinomycetes</taxon>
        <taxon>Micromonosporales</taxon>
        <taxon>Micromonosporaceae</taxon>
        <taxon>Actinoplanes</taxon>
    </lineage>
</organism>
<dbReference type="Pfam" id="PF16859">
    <property type="entry name" value="TetR_C_11"/>
    <property type="match status" value="1"/>
</dbReference>
<gene>
    <name evidence="6" type="ORF">BJY16_005536</name>
</gene>
<dbReference type="GO" id="GO:0000976">
    <property type="term" value="F:transcription cis-regulatory region binding"/>
    <property type="evidence" value="ECO:0007669"/>
    <property type="project" value="TreeGrafter"/>
</dbReference>
<dbReference type="EMBL" id="JACHNB010000001">
    <property type="protein sequence ID" value="MBB4742077.1"/>
    <property type="molecule type" value="Genomic_DNA"/>
</dbReference>
<feature type="domain" description="HTH tetR-type" evidence="5">
    <location>
        <begin position="10"/>
        <end position="70"/>
    </location>
</feature>
<proteinExistence type="predicted"/>
<dbReference type="InterPro" id="IPR009057">
    <property type="entry name" value="Homeodomain-like_sf"/>
</dbReference>
<dbReference type="SUPFAM" id="SSF48498">
    <property type="entry name" value="Tetracyclin repressor-like, C-terminal domain"/>
    <property type="match status" value="1"/>
</dbReference>
<evidence type="ECO:0000259" key="5">
    <source>
        <dbReference type="PROSITE" id="PS50977"/>
    </source>
</evidence>
<dbReference type="InterPro" id="IPR036271">
    <property type="entry name" value="Tet_transcr_reg_TetR-rel_C_sf"/>
</dbReference>
<dbReference type="PANTHER" id="PTHR30055">
    <property type="entry name" value="HTH-TYPE TRANSCRIPTIONAL REGULATOR RUTR"/>
    <property type="match status" value="1"/>
</dbReference>
<dbReference type="Pfam" id="PF00440">
    <property type="entry name" value="TetR_N"/>
    <property type="match status" value="1"/>
</dbReference>
<name>A0A7W7H1B9_9ACTN</name>
<accession>A0A7W7H1B9</accession>
<dbReference type="PRINTS" id="PR00455">
    <property type="entry name" value="HTHTETR"/>
</dbReference>
<dbReference type="AlphaFoldDB" id="A0A7W7H1B9"/>
<feature type="DNA-binding region" description="H-T-H motif" evidence="4">
    <location>
        <begin position="33"/>
        <end position="52"/>
    </location>
</feature>
<keyword evidence="1" id="KW-0805">Transcription regulation</keyword>
<sequence>MSRAVDPRVLRSKARVLTSALALLAQRGITGTTIEAVAEHSGVAKTTIYRQWESQAALVLDAFDSILALPADPATGSLRDDLVHLLTGFAEALRTSPATGMMFALVDAAERDPAFAALHRRQADTRHQLVLDVITRGIDQGELPADTDPAEVLDLLAGPIFHRRAVSGAPLDAAFAVRVVDRVLTAYRAGSSTL</sequence>